<name>A0A2V3XX96_9FIRM</name>
<dbReference type="AlphaFoldDB" id="A0A2V3XX96"/>
<dbReference type="Proteomes" id="UP000248057">
    <property type="component" value="Unassembled WGS sequence"/>
</dbReference>
<accession>A0A2V3XX96</accession>
<dbReference type="EMBL" id="QJKD01000014">
    <property type="protein sequence ID" value="PXX49231.1"/>
    <property type="molecule type" value="Genomic_DNA"/>
</dbReference>
<protein>
    <submittedName>
        <fullName evidence="1">Uncharacterized protein</fullName>
    </submittedName>
</protein>
<proteinExistence type="predicted"/>
<reference evidence="1 2" key="1">
    <citation type="submission" date="2018-05" db="EMBL/GenBank/DDBJ databases">
        <title>Genomic Encyclopedia of Type Strains, Phase IV (KMG-IV): sequencing the most valuable type-strain genomes for metagenomic binning, comparative biology and taxonomic classification.</title>
        <authorList>
            <person name="Goeker M."/>
        </authorList>
    </citation>
    <scope>NUCLEOTIDE SEQUENCE [LARGE SCALE GENOMIC DNA]</scope>
    <source>
        <strain evidence="1 2">DSM 24995</strain>
    </source>
</reference>
<sequence>MEFYDFKLSVVKKCFNDARYEDEHVLSGKEEKVTVTEWFEKWIKQTVKEVDNADPELRSGLR</sequence>
<gene>
    <name evidence="1" type="ORF">DFR60_11420</name>
</gene>
<keyword evidence="2" id="KW-1185">Reference proteome</keyword>
<evidence type="ECO:0000313" key="2">
    <source>
        <dbReference type="Proteomes" id="UP000248057"/>
    </source>
</evidence>
<evidence type="ECO:0000313" key="1">
    <source>
        <dbReference type="EMBL" id="PXX49231.1"/>
    </source>
</evidence>
<organism evidence="1 2">
    <name type="scientific">Hungatella effluvii</name>
    <dbReference type="NCBI Taxonomy" id="1096246"/>
    <lineage>
        <taxon>Bacteria</taxon>
        <taxon>Bacillati</taxon>
        <taxon>Bacillota</taxon>
        <taxon>Clostridia</taxon>
        <taxon>Lachnospirales</taxon>
        <taxon>Lachnospiraceae</taxon>
        <taxon>Hungatella</taxon>
    </lineage>
</organism>
<comment type="caution">
    <text evidence="1">The sequence shown here is derived from an EMBL/GenBank/DDBJ whole genome shotgun (WGS) entry which is preliminary data.</text>
</comment>